<keyword evidence="6" id="KW-0227">DNA damage</keyword>
<evidence type="ECO:0000256" key="11">
    <source>
        <dbReference type="PIRNR" id="PIRNR038084"/>
    </source>
</evidence>
<name>F4R4Q9_MELLP</name>
<sequence>MTSTIEDAEKWANDGIGALSISLVRSTDQTAQLGKTEQNLVACFHPKFVYPIFGQEETIYGYQDLDIQLQFDSSSLKNYLSIQYKAKLPESSPVKPDEIEETLYKFIPPDYTKSEETFKKEIEETFEKGFIPPGEKISSYRPNHSKGKGKSNPTQKLEPWVKCDSEEDENEEEVVYELWAANWKTPGFREYHRRMQVFTLLYIEGGSYLEEDDHRWEFVVLYERRKRRTANSERRYDYHFCGYVTLYSFYHYPSSIRLRLSQFIILPPYQSCGHGSMLYSQIFQYLLKRTEVAELTIEDPSEAFEDMRDKEDLKLLMKHNVFDLELSKLIPVDREWYLATKEKWKLADRQFSRLLEIALKIRLSLEETDPKVERAYRIAVKERLYRFNYDSLVNIPKEERRERLQQTFEGVMEDYDRIISGERRWQLRGYGDIHYAICEPVEVLAQI</sequence>
<dbReference type="EC" id="2.3.1.48" evidence="3 11"/>
<keyword evidence="19" id="KW-1185">Reference proteome</keyword>
<accession>F4R4Q9</accession>
<evidence type="ECO:0000256" key="9">
    <source>
        <dbReference type="ARBA" id="ARBA00023315"/>
    </source>
</evidence>
<evidence type="ECO:0000313" key="19">
    <source>
        <dbReference type="Proteomes" id="UP000001072"/>
    </source>
</evidence>
<organism evidence="19">
    <name type="scientific">Melampsora larici-populina (strain 98AG31 / pathotype 3-4-7)</name>
    <name type="common">Poplar leaf rust fungus</name>
    <dbReference type="NCBI Taxonomy" id="747676"/>
    <lineage>
        <taxon>Eukaryota</taxon>
        <taxon>Fungi</taxon>
        <taxon>Dikarya</taxon>
        <taxon>Basidiomycota</taxon>
        <taxon>Pucciniomycotina</taxon>
        <taxon>Pucciniomycetes</taxon>
        <taxon>Pucciniales</taxon>
        <taxon>Melampsoraceae</taxon>
        <taxon>Melampsora</taxon>
    </lineage>
</organism>
<feature type="active site" description="Proton donor/acceptor" evidence="12">
    <location>
        <position position="298"/>
    </location>
</feature>
<comment type="similarity">
    <text evidence="2 11">Belongs to the HAT1 family.</text>
</comment>
<dbReference type="InterPro" id="IPR013523">
    <property type="entry name" value="Hist_AcTrfase_HAT1_C"/>
</dbReference>
<keyword evidence="8 11" id="KW-0539">Nucleus</keyword>
<proteinExistence type="inferred from homology"/>
<keyword evidence="11" id="KW-0963">Cytoplasm</keyword>
<evidence type="ECO:0000256" key="6">
    <source>
        <dbReference type="ARBA" id="ARBA00022763"/>
    </source>
</evidence>
<comment type="function">
    <text evidence="11">Catalytic component of the histone acetylase B (HAT-B) complex. Has intrinsic substrate specificity that modifies lysine in recognition sequence GXGKXG. Involved in DNA double-strand break repair.</text>
</comment>
<dbReference type="KEGG" id="mlr:MELLADRAFT_101435"/>
<keyword evidence="9 11" id="KW-0012">Acyltransferase</keyword>
<dbReference type="GO" id="GO:0004402">
    <property type="term" value="F:histone acetyltransferase activity"/>
    <property type="evidence" value="ECO:0007669"/>
    <property type="project" value="UniProtKB-UniRule"/>
</dbReference>
<dbReference type="eggNOG" id="KOG2696">
    <property type="taxonomic scope" value="Eukaryota"/>
</dbReference>
<evidence type="ECO:0000256" key="13">
    <source>
        <dbReference type="PIRSR" id="PIRSR038084-2"/>
    </source>
</evidence>
<dbReference type="InterPro" id="IPR000182">
    <property type="entry name" value="GNAT_dom"/>
</dbReference>
<evidence type="ECO:0000256" key="2">
    <source>
        <dbReference type="ARBA" id="ARBA00010543"/>
    </source>
</evidence>
<evidence type="ECO:0000259" key="17">
    <source>
        <dbReference type="Pfam" id="PF10394"/>
    </source>
</evidence>
<evidence type="ECO:0000313" key="18">
    <source>
        <dbReference type="EMBL" id="EGG12851.1"/>
    </source>
</evidence>
<feature type="binding site" evidence="13">
    <location>
        <begin position="270"/>
        <end position="276"/>
    </location>
    <ligand>
        <name>acetyl-CoA</name>
        <dbReference type="ChEBI" id="CHEBI:57288"/>
    </ligand>
</feature>
<evidence type="ECO:0000256" key="15">
    <source>
        <dbReference type="SAM" id="MobiDB-lite"/>
    </source>
</evidence>
<dbReference type="Gene3D" id="3.90.360.10">
    <property type="entry name" value="Histone acetyl transferase 1 (HAT1), N-terminal domain"/>
    <property type="match status" value="1"/>
</dbReference>
<dbReference type="Proteomes" id="UP000001072">
    <property type="component" value="Unassembled WGS sequence"/>
</dbReference>
<evidence type="ECO:0000256" key="4">
    <source>
        <dbReference type="ARBA" id="ARBA00021268"/>
    </source>
</evidence>
<feature type="site" description="Interaction with histone H4 N-terminus" evidence="14">
    <location>
        <position position="216"/>
    </location>
</feature>
<feature type="binding site" evidence="13">
    <location>
        <begin position="263"/>
        <end position="265"/>
    </location>
    <ligand>
        <name>acetyl-CoA</name>
        <dbReference type="ChEBI" id="CHEBI:57288"/>
    </ligand>
</feature>
<dbReference type="Gene3D" id="1.10.10.390">
    <property type="match status" value="1"/>
</dbReference>
<evidence type="ECO:0000256" key="8">
    <source>
        <dbReference type="ARBA" id="ARBA00023242"/>
    </source>
</evidence>
<evidence type="ECO:0000256" key="3">
    <source>
        <dbReference type="ARBA" id="ARBA00013184"/>
    </source>
</evidence>
<evidence type="ECO:0000256" key="10">
    <source>
        <dbReference type="ARBA" id="ARBA00048017"/>
    </source>
</evidence>
<dbReference type="Pfam" id="PF21184">
    <property type="entry name" value="HAT1_C_fung"/>
    <property type="match status" value="1"/>
</dbReference>
<dbReference type="InterPro" id="IPR037113">
    <property type="entry name" value="Hat1_N_sf"/>
</dbReference>
<dbReference type="OrthoDB" id="10253098at2759"/>
<dbReference type="HOGENOM" id="CLU_036024_2_1_1"/>
<dbReference type="EMBL" id="GL883090">
    <property type="protein sequence ID" value="EGG12851.1"/>
    <property type="molecule type" value="Genomic_DNA"/>
</dbReference>
<dbReference type="InterPro" id="IPR019467">
    <property type="entry name" value="Hat1_N"/>
</dbReference>
<evidence type="ECO:0000256" key="12">
    <source>
        <dbReference type="PIRSR" id="PIRSR038084-1"/>
    </source>
</evidence>
<evidence type="ECO:0000256" key="1">
    <source>
        <dbReference type="ARBA" id="ARBA00004123"/>
    </source>
</evidence>
<dbReference type="Pfam" id="PF10394">
    <property type="entry name" value="Hat1_N"/>
    <property type="match status" value="1"/>
</dbReference>
<protein>
    <recommendedName>
        <fullName evidence="4 11">Histone acetyltransferase type B catalytic subunit</fullName>
        <ecNumber evidence="3 11">2.3.1.48</ecNumber>
    </recommendedName>
</protein>
<dbReference type="GO" id="GO:0042393">
    <property type="term" value="F:histone binding"/>
    <property type="evidence" value="ECO:0007669"/>
    <property type="project" value="InterPro"/>
</dbReference>
<reference evidence="19" key="1">
    <citation type="journal article" date="2011" name="Proc. Natl. Acad. Sci. U.S.A.">
        <title>Obligate biotrophy features unraveled by the genomic analysis of rust fungi.</title>
        <authorList>
            <person name="Duplessis S."/>
            <person name="Cuomo C.A."/>
            <person name="Lin Y.-C."/>
            <person name="Aerts A."/>
            <person name="Tisserant E."/>
            <person name="Veneault-Fourrey C."/>
            <person name="Joly D.L."/>
            <person name="Hacquard S."/>
            <person name="Amselem J."/>
            <person name="Cantarel B.L."/>
            <person name="Chiu R."/>
            <person name="Coutinho P.M."/>
            <person name="Feau N."/>
            <person name="Field M."/>
            <person name="Frey P."/>
            <person name="Gelhaye E."/>
            <person name="Goldberg J."/>
            <person name="Grabherr M.G."/>
            <person name="Kodira C.D."/>
            <person name="Kohler A."/>
            <person name="Kuees U."/>
            <person name="Lindquist E.A."/>
            <person name="Lucas S.M."/>
            <person name="Mago R."/>
            <person name="Mauceli E."/>
            <person name="Morin E."/>
            <person name="Murat C."/>
            <person name="Pangilinan J.L."/>
            <person name="Park R."/>
            <person name="Pearson M."/>
            <person name="Quesneville H."/>
            <person name="Rouhier N."/>
            <person name="Sakthikumar S."/>
            <person name="Salamov A.A."/>
            <person name="Schmutz J."/>
            <person name="Selles B."/>
            <person name="Shapiro H."/>
            <person name="Tanguay P."/>
            <person name="Tuskan G.A."/>
            <person name="Henrissat B."/>
            <person name="Van de Peer Y."/>
            <person name="Rouze P."/>
            <person name="Ellis J.G."/>
            <person name="Dodds P.N."/>
            <person name="Schein J.E."/>
            <person name="Zhong S."/>
            <person name="Hamelin R.C."/>
            <person name="Grigoriev I.V."/>
            <person name="Szabo L.J."/>
            <person name="Martin F."/>
        </authorList>
    </citation>
    <scope>NUCLEOTIDE SEQUENCE [LARGE SCALE GENOMIC DNA]</scope>
    <source>
        <strain evidence="19">98AG31 / pathotype 3-4-7</strain>
    </source>
</reference>
<evidence type="ECO:0000256" key="14">
    <source>
        <dbReference type="PIRSR" id="PIRSR038084-3"/>
    </source>
</evidence>
<dbReference type="GeneID" id="18921366"/>
<feature type="region of interest" description="Interaction with histone H4 N-terminus" evidence="13">
    <location>
        <begin position="247"/>
        <end position="249"/>
    </location>
</feature>
<dbReference type="VEuPathDB" id="FungiDB:MELLADRAFT_101435"/>
<evidence type="ECO:0000256" key="5">
    <source>
        <dbReference type="ARBA" id="ARBA00022679"/>
    </source>
</evidence>
<dbReference type="GO" id="GO:0031509">
    <property type="term" value="P:subtelomeric heterochromatin formation"/>
    <property type="evidence" value="ECO:0007669"/>
    <property type="project" value="InterPro"/>
</dbReference>
<comment type="subcellular location">
    <subcellularLocation>
        <location evidence="11">Cytoplasm</location>
    </subcellularLocation>
    <subcellularLocation>
        <location evidence="1 11">Nucleus</location>
    </subcellularLocation>
</comment>
<dbReference type="GO" id="GO:0005737">
    <property type="term" value="C:cytoplasm"/>
    <property type="evidence" value="ECO:0007669"/>
    <property type="project" value="UniProtKB-SubCell"/>
</dbReference>
<feature type="domain" description="N-acetyltransferase" evidence="16">
    <location>
        <begin position="222"/>
        <end position="298"/>
    </location>
</feature>
<dbReference type="FunCoup" id="F4R4Q9">
    <property type="interactions" value="688"/>
</dbReference>
<dbReference type="Gene3D" id="3.40.630.30">
    <property type="match status" value="1"/>
</dbReference>
<dbReference type="GO" id="GO:0000781">
    <property type="term" value="C:chromosome, telomeric region"/>
    <property type="evidence" value="ECO:0007669"/>
    <property type="project" value="GOC"/>
</dbReference>
<dbReference type="InterPro" id="IPR016181">
    <property type="entry name" value="Acyl_CoA_acyltransferase"/>
</dbReference>
<dbReference type="STRING" id="747676.F4R4Q9"/>
<dbReference type="InParanoid" id="F4R4Q9"/>
<feature type="region of interest" description="Disordered" evidence="15">
    <location>
        <begin position="137"/>
        <end position="156"/>
    </location>
</feature>
<dbReference type="PANTHER" id="PTHR12046">
    <property type="entry name" value="HISTONE ACETYLTRANSFERASE TYPE B CATALYTIC SUBUNIT"/>
    <property type="match status" value="1"/>
</dbReference>
<comment type="catalytic activity">
    <reaction evidence="10 11">
        <text>L-lysyl-[protein] + acetyl-CoA = N(6)-acetyl-L-lysyl-[protein] + CoA + H(+)</text>
        <dbReference type="Rhea" id="RHEA:45948"/>
        <dbReference type="Rhea" id="RHEA-COMP:9752"/>
        <dbReference type="Rhea" id="RHEA-COMP:10731"/>
        <dbReference type="ChEBI" id="CHEBI:15378"/>
        <dbReference type="ChEBI" id="CHEBI:29969"/>
        <dbReference type="ChEBI" id="CHEBI:57287"/>
        <dbReference type="ChEBI" id="CHEBI:57288"/>
        <dbReference type="ChEBI" id="CHEBI:61930"/>
        <dbReference type="EC" id="2.3.1.48"/>
    </reaction>
</comment>
<dbReference type="GO" id="GO:0006281">
    <property type="term" value="P:DNA repair"/>
    <property type="evidence" value="ECO:0007669"/>
    <property type="project" value="UniProtKB-KW"/>
</dbReference>
<dbReference type="PIRSF" id="PIRSF038084">
    <property type="entry name" value="HAT-B_cat"/>
    <property type="match status" value="1"/>
</dbReference>
<dbReference type="InterPro" id="IPR017380">
    <property type="entry name" value="Hist_AcTrfase_B-typ_cat-su"/>
</dbReference>
<gene>
    <name evidence="18" type="ORF">MELLADRAFT_101435</name>
</gene>
<comment type="subunit">
    <text evidence="11">Component of the HAT-B complex composed of at least HAT1 and HAT2. The HAT-B complex binds to histone H4 tail.</text>
</comment>
<dbReference type="GO" id="GO:0005634">
    <property type="term" value="C:nucleus"/>
    <property type="evidence" value="ECO:0007669"/>
    <property type="project" value="UniProtKB-SubCell"/>
</dbReference>
<feature type="domain" description="Histone acetyl transferase HAT1 N-terminal" evidence="17">
    <location>
        <begin position="11"/>
        <end position="204"/>
    </location>
</feature>
<dbReference type="RefSeq" id="XP_007403789.1">
    <property type="nucleotide sequence ID" value="XM_007403727.1"/>
</dbReference>
<dbReference type="SUPFAM" id="SSF55729">
    <property type="entry name" value="Acyl-CoA N-acyltransferases (Nat)"/>
    <property type="match status" value="1"/>
</dbReference>
<dbReference type="Pfam" id="PF00583">
    <property type="entry name" value="Acetyltransf_1"/>
    <property type="match status" value="1"/>
</dbReference>
<evidence type="ECO:0000259" key="16">
    <source>
        <dbReference type="Pfam" id="PF00583"/>
    </source>
</evidence>
<keyword evidence="7" id="KW-0234">DNA repair</keyword>
<evidence type="ECO:0000256" key="7">
    <source>
        <dbReference type="ARBA" id="ARBA00023204"/>
    </source>
</evidence>
<dbReference type="AlphaFoldDB" id="F4R4Q9"/>
<keyword evidence="5 11" id="KW-0808">Transferase</keyword>